<feature type="transmembrane region" description="Helical" evidence="10">
    <location>
        <begin position="70"/>
        <end position="91"/>
    </location>
</feature>
<dbReference type="GO" id="GO:0098719">
    <property type="term" value="P:sodium ion import across plasma membrane"/>
    <property type="evidence" value="ECO:0007669"/>
    <property type="project" value="TreeGrafter"/>
</dbReference>
<evidence type="ECO:0000256" key="10">
    <source>
        <dbReference type="SAM" id="Phobius"/>
    </source>
</evidence>
<keyword evidence="4 10" id="KW-0812">Transmembrane</keyword>
<feature type="transmembrane region" description="Helical" evidence="10">
    <location>
        <begin position="319"/>
        <end position="343"/>
    </location>
</feature>
<accession>A0A382A7Z2</accession>
<keyword evidence="8 10" id="KW-0472">Membrane</keyword>
<dbReference type="GO" id="GO:0015386">
    <property type="term" value="F:potassium:proton antiporter activity"/>
    <property type="evidence" value="ECO:0007669"/>
    <property type="project" value="TreeGrafter"/>
</dbReference>
<dbReference type="InterPro" id="IPR006153">
    <property type="entry name" value="Cation/H_exchanger_TM"/>
</dbReference>
<keyword evidence="6" id="KW-0915">Sodium</keyword>
<proteinExistence type="predicted"/>
<dbReference type="InterPro" id="IPR018422">
    <property type="entry name" value="Cation/H_exchanger_CPA1"/>
</dbReference>
<dbReference type="Pfam" id="PF00999">
    <property type="entry name" value="Na_H_Exchanger"/>
    <property type="match status" value="1"/>
</dbReference>
<evidence type="ECO:0000256" key="9">
    <source>
        <dbReference type="ARBA" id="ARBA00023201"/>
    </source>
</evidence>
<evidence type="ECO:0000256" key="2">
    <source>
        <dbReference type="ARBA" id="ARBA00022448"/>
    </source>
</evidence>
<evidence type="ECO:0000256" key="6">
    <source>
        <dbReference type="ARBA" id="ARBA00023053"/>
    </source>
</evidence>
<evidence type="ECO:0000256" key="4">
    <source>
        <dbReference type="ARBA" id="ARBA00022692"/>
    </source>
</evidence>
<feature type="transmembrane region" description="Helical" evidence="10">
    <location>
        <begin position="391"/>
        <end position="414"/>
    </location>
</feature>
<feature type="domain" description="Cation/H+ exchanger transmembrane" evidence="11">
    <location>
        <begin position="18"/>
        <end position="415"/>
    </location>
</feature>
<feature type="transmembrane region" description="Helical" evidence="10">
    <location>
        <begin position="129"/>
        <end position="150"/>
    </location>
</feature>
<evidence type="ECO:0000313" key="12">
    <source>
        <dbReference type="EMBL" id="SVA97073.1"/>
    </source>
</evidence>
<feature type="transmembrane region" description="Helical" evidence="10">
    <location>
        <begin position="355"/>
        <end position="379"/>
    </location>
</feature>
<dbReference type="PANTHER" id="PTHR10110:SF86">
    <property type="entry name" value="SODIUM_HYDROGEN EXCHANGER 7"/>
    <property type="match status" value="1"/>
</dbReference>
<feature type="transmembrane region" description="Helical" evidence="10">
    <location>
        <begin position="223"/>
        <end position="246"/>
    </location>
</feature>
<dbReference type="EMBL" id="UINC01024093">
    <property type="protein sequence ID" value="SVA97073.1"/>
    <property type="molecule type" value="Genomic_DNA"/>
</dbReference>
<keyword evidence="7" id="KW-0406">Ion transport</keyword>
<evidence type="ECO:0000256" key="1">
    <source>
        <dbReference type="ARBA" id="ARBA00004651"/>
    </source>
</evidence>
<dbReference type="GO" id="GO:0015385">
    <property type="term" value="F:sodium:proton antiporter activity"/>
    <property type="evidence" value="ECO:0007669"/>
    <property type="project" value="InterPro"/>
</dbReference>
<feature type="transmembrane region" description="Helical" evidence="10">
    <location>
        <begin position="6"/>
        <end position="26"/>
    </location>
</feature>
<name>A0A382A7Z2_9ZZZZ</name>
<evidence type="ECO:0000256" key="8">
    <source>
        <dbReference type="ARBA" id="ARBA00023136"/>
    </source>
</evidence>
<evidence type="ECO:0000256" key="3">
    <source>
        <dbReference type="ARBA" id="ARBA00022475"/>
    </source>
</evidence>
<dbReference type="PANTHER" id="PTHR10110">
    <property type="entry name" value="SODIUM/HYDROGEN EXCHANGER"/>
    <property type="match status" value="1"/>
</dbReference>
<dbReference type="AlphaFoldDB" id="A0A382A7Z2"/>
<reference evidence="12" key="1">
    <citation type="submission" date="2018-05" db="EMBL/GenBank/DDBJ databases">
        <authorList>
            <person name="Lanie J.A."/>
            <person name="Ng W.-L."/>
            <person name="Kazmierczak K.M."/>
            <person name="Andrzejewski T.M."/>
            <person name="Davidsen T.M."/>
            <person name="Wayne K.J."/>
            <person name="Tettelin H."/>
            <person name="Glass J.I."/>
            <person name="Rusch D."/>
            <person name="Podicherti R."/>
            <person name="Tsui H.-C.T."/>
            <person name="Winkler M.E."/>
        </authorList>
    </citation>
    <scope>NUCLEOTIDE SEQUENCE</scope>
</reference>
<gene>
    <name evidence="12" type="ORF">METZ01_LOCUS149927</name>
</gene>
<dbReference type="Gene3D" id="6.10.140.1330">
    <property type="match status" value="1"/>
</dbReference>
<feature type="transmembrane region" description="Helical" evidence="10">
    <location>
        <begin position="103"/>
        <end position="123"/>
    </location>
</feature>
<feature type="transmembrane region" description="Helical" evidence="10">
    <location>
        <begin position="195"/>
        <end position="216"/>
    </location>
</feature>
<keyword evidence="2" id="KW-0813">Transport</keyword>
<comment type="subcellular location">
    <subcellularLocation>
        <location evidence="1">Cell membrane</location>
        <topology evidence="1">Multi-pass membrane protein</topology>
    </subcellularLocation>
</comment>
<evidence type="ECO:0000259" key="11">
    <source>
        <dbReference type="Pfam" id="PF00999"/>
    </source>
</evidence>
<keyword evidence="3" id="KW-1003">Cell membrane</keyword>
<evidence type="ECO:0000256" key="7">
    <source>
        <dbReference type="ARBA" id="ARBA00023065"/>
    </source>
</evidence>
<protein>
    <recommendedName>
        <fullName evidence="11">Cation/H+ exchanger transmembrane domain-containing protein</fullName>
    </recommendedName>
</protein>
<keyword evidence="9" id="KW-0739">Sodium transport</keyword>
<feature type="transmembrane region" description="Helical" evidence="10">
    <location>
        <begin position="252"/>
        <end position="272"/>
    </location>
</feature>
<dbReference type="GO" id="GO:0005886">
    <property type="term" value="C:plasma membrane"/>
    <property type="evidence" value="ECO:0007669"/>
    <property type="project" value="UniProtKB-SubCell"/>
</dbReference>
<organism evidence="12">
    <name type="scientific">marine metagenome</name>
    <dbReference type="NCBI Taxonomy" id="408172"/>
    <lineage>
        <taxon>unclassified sequences</taxon>
        <taxon>metagenomes</taxon>
        <taxon>ecological metagenomes</taxon>
    </lineage>
</organism>
<feature type="transmembrane region" description="Helical" evidence="10">
    <location>
        <begin position="293"/>
        <end position="313"/>
    </location>
</feature>
<dbReference type="GO" id="GO:0051453">
    <property type="term" value="P:regulation of intracellular pH"/>
    <property type="evidence" value="ECO:0007669"/>
    <property type="project" value="TreeGrafter"/>
</dbReference>
<keyword evidence="5 10" id="KW-1133">Transmembrane helix</keyword>
<sequence>MHEGVWMSILGLFGLLTIAVLILPLAKRWKFPYTVILAAVGILLGLLIDASEATLGHLPDLFLSFDRFELTSEVIIFVFLPALVFESSLSIDVRKLLADIRPILFLAVIGLLISAFMVAGAVYYVSGMGFVVCLLLGAILSATDPVAVVAIFKDLGAPKRLAILVEGESLFNDATAIVLFNILVAMVLGSADADMLGGIGNFLKVFIGGIVVGYLLARFCVWLIKLVGGIALVEVTLTISLAYLSFLIAEHYLHVSGVMAVVTAALVMGSLGRTGMSSGGWHLLAETWENIGFWANSIIFVLVGMAVPEFLSVFAGDMWLTLVVLLVTAFFARGLLTFAVLPILSRTGIAAEVSLGFRTVMWWGGLRGAVSLALALAIFENEAFSGDVRNFIAALVCAFVLFTLFINATTVGAVMRFFGLADLSPADLAIRNRTISRALENISSSIQGIAERRKISLEVSDKIAQDYVGRATEIRDRDQNGEELTDSDWLNIGLKAIIGQERQGYFDQYASGYASGEIARELVSVTDELMDATKVGGVSGYKDRCELILGFNRR</sequence>
<feature type="non-terminal residue" evidence="12">
    <location>
        <position position="554"/>
    </location>
</feature>
<evidence type="ECO:0000256" key="5">
    <source>
        <dbReference type="ARBA" id="ARBA00022989"/>
    </source>
</evidence>
<feature type="transmembrane region" description="Helical" evidence="10">
    <location>
        <begin position="33"/>
        <end position="50"/>
    </location>
</feature>